<dbReference type="OrthoDB" id="1115105at2"/>
<dbReference type="SUPFAM" id="SSF54427">
    <property type="entry name" value="NTF2-like"/>
    <property type="match status" value="1"/>
</dbReference>
<dbReference type="RefSeq" id="WP_014339204.1">
    <property type="nucleotide sequence ID" value="NZ_AVFN01000057.1"/>
</dbReference>
<proteinExistence type="predicted"/>
<dbReference type="Proteomes" id="UP000183915">
    <property type="component" value="Unassembled WGS sequence"/>
</dbReference>
<sequence>MSVYLQRFAHAFAELDASRLAELDELYSADIQFQDPLHRIEGLPALRAYFAQLYANASNLRYDFHAFDEVGPGEGYLRWTLHFSHPRLAQGAPIALQGCSYLRWNDRIYLHQDFFDAGALLYEHLPLFGSVIRWLKRRLA</sequence>
<evidence type="ECO:0000313" key="2">
    <source>
        <dbReference type="EMBL" id="KKA09375.1"/>
    </source>
</evidence>
<dbReference type="EMBL" id="JZXC01000002">
    <property type="protein sequence ID" value="KKA09375.1"/>
    <property type="molecule type" value="Genomic_DNA"/>
</dbReference>
<evidence type="ECO:0000259" key="1">
    <source>
        <dbReference type="Pfam" id="PF12680"/>
    </source>
</evidence>
<evidence type="ECO:0000313" key="4">
    <source>
        <dbReference type="Proteomes" id="UP000033662"/>
    </source>
</evidence>
<accession>A0A0F4XU86</accession>
<dbReference type="InterPro" id="IPR037401">
    <property type="entry name" value="SnoaL-like"/>
</dbReference>
<dbReference type="AlphaFoldDB" id="A0A0F4XU86"/>
<dbReference type="Proteomes" id="UP000033662">
    <property type="component" value="Unassembled WGS sequence"/>
</dbReference>
<gene>
    <name evidence="3" type="ORF">SAMN04490188_5215</name>
    <name evidence="2" type="ORF">VP02_02320</name>
</gene>
<evidence type="ECO:0000313" key="3">
    <source>
        <dbReference type="EMBL" id="SEE70082.1"/>
    </source>
</evidence>
<dbReference type="InterPro" id="IPR032710">
    <property type="entry name" value="NTF2-like_dom_sf"/>
</dbReference>
<dbReference type="Gene3D" id="3.10.450.50">
    <property type="match status" value="1"/>
</dbReference>
<dbReference type="EMBL" id="FNTT01000002">
    <property type="protein sequence ID" value="SEE70082.1"/>
    <property type="molecule type" value="Genomic_DNA"/>
</dbReference>
<feature type="domain" description="SnoaL-like" evidence="1">
    <location>
        <begin position="11"/>
        <end position="106"/>
    </location>
</feature>
<dbReference type="Pfam" id="PF12680">
    <property type="entry name" value="SnoaL_2"/>
    <property type="match status" value="1"/>
</dbReference>
<protein>
    <submittedName>
        <fullName evidence="3">SnoaL-like domain-containing protein</fullName>
    </submittedName>
    <submittedName>
        <fullName evidence="2">Transcriptional regulator</fullName>
    </submittedName>
</protein>
<evidence type="ECO:0000313" key="5">
    <source>
        <dbReference type="Proteomes" id="UP000183915"/>
    </source>
</evidence>
<organism evidence="2 4">
    <name type="scientific">Pseudomonas kilonensis</name>
    <dbReference type="NCBI Taxonomy" id="132476"/>
    <lineage>
        <taxon>Bacteria</taxon>
        <taxon>Pseudomonadati</taxon>
        <taxon>Pseudomonadota</taxon>
        <taxon>Gammaproteobacteria</taxon>
        <taxon>Pseudomonadales</taxon>
        <taxon>Pseudomonadaceae</taxon>
        <taxon>Pseudomonas</taxon>
    </lineage>
</organism>
<reference evidence="2 4" key="1">
    <citation type="submission" date="2015-03" db="EMBL/GenBank/DDBJ databases">
        <title>Pseudomonas fluorescens 1855-344 Genome sequencing and assembly.</title>
        <authorList>
            <person name="Eng W.W.H."/>
            <person name="Gan H.M."/>
            <person name="Savka M.A."/>
        </authorList>
    </citation>
    <scope>NUCLEOTIDE SEQUENCE [LARGE SCALE GENOMIC DNA]</scope>
    <source>
        <strain evidence="2 4">1855-344</strain>
    </source>
</reference>
<reference evidence="3 5" key="2">
    <citation type="submission" date="2016-10" db="EMBL/GenBank/DDBJ databases">
        <authorList>
            <person name="Varghese N."/>
            <person name="Submissions S."/>
        </authorList>
    </citation>
    <scope>NUCLEOTIDE SEQUENCE [LARGE SCALE GENOMIC DNA]</scope>
    <source>
        <strain evidence="3 5">BS3780</strain>
    </source>
</reference>
<comment type="caution">
    <text evidence="2">The sequence shown here is derived from an EMBL/GenBank/DDBJ whole genome shotgun (WGS) entry which is preliminary data.</text>
</comment>
<keyword evidence="5" id="KW-1185">Reference proteome</keyword>
<dbReference type="PATRIC" id="fig|132476.4.peg.2095"/>
<dbReference type="GeneID" id="98111701"/>
<name>A0A0F4XU86_9PSED</name>